<comment type="caution">
    <text evidence="1">The sequence shown here is derived from an EMBL/GenBank/DDBJ whole genome shotgun (WGS) entry which is preliminary data.</text>
</comment>
<dbReference type="EMBL" id="AMCV02000006">
    <property type="protein sequence ID" value="TDZ23183.1"/>
    <property type="molecule type" value="Genomic_DNA"/>
</dbReference>
<dbReference type="Proteomes" id="UP000014480">
    <property type="component" value="Unassembled WGS sequence"/>
</dbReference>
<evidence type="ECO:0000313" key="2">
    <source>
        <dbReference type="Proteomes" id="UP000014480"/>
    </source>
</evidence>
<reference evidence="2" key="1">
    <citation type="journal article" date="2013" name="New Phytol.">
        <title>Comparative genomic and transcriptomic analyses reveal the hemibiotrophic stage shift of Colletotrichum fungi.</title>
        <authorList>
            <person name="Gan P."/>
            <person name="Ikeda K."/>
            <person name="Irieda H."/>
            <person name="Narusaka M."/>
            <person name="O'Connell R.J."/>
            <person name="Narusaka Y."/>
            <person name="Takano Y."/>
            <person name="Kubo Y."/>
            <person name="Shirasu K."/>
        </authorList>
    </citation>
    <scope>NUCLEOTIDE SEQUENCE [LARGE SCALE GENOMIC DNA]</scope>
    <source>
        <strain evidence="2">104-T / ATCC 96160 / CBS 514.97 / LARS 414 / MAFF 240422</strain>
    </source>
</reference>
<keyword evidence="2" id="KW-1185">Reference proteome</keyword>
<reference evidence="2" key="2">
    <citation type="journal article" date="2019" name="Mol. Plant Microbe Interact.">
        <title>Genome sequence resources for four phytopathogenic fungi from the Colletotrichum orbiculare species complex.</title>
        <authorList>
            <person name="Gan P."/>
            <person name="Tsushima A."/>
            <person name="Narusaka M."/>
            <person name="Narusaka Y."/>
            <person name="Takano Y."/>
            <person name="Kubo Y."/>
            <person name="Shirasu K."/>
        </authorList>
    </citation>
    <scope>GENOME REANNOTATION</scope>
    <source>
        <strain evidence="2">104-T / ATCC 96160 / CBS 514.97 / LARS 414 / MAFF 240422</strain>
    </source>
</reference>
<organism evidence="1 2">
    <name type="scientific">Colletotrichum orbiculare (strain 104-T / ATCC 96160 / CBS 514.97 / LARS 414 / MAFF 240422)</name>
    <name type="common">Cucumber anthracnose fungus</name>
    <name type="synonym">Colletotrichum lagenarium</name>
    <dbReference type="NCBI Taxonomy" id="1213857"/>
    <lineage>
        <taxon>Eukaryota</taxon>
        <taxon>Fungi</taxon>
        <taxon>Dikarya</taxon>
        <taxon>Ascomycota</taxon>
        <taxon>Pezizomycotina</taxon>
        <taxon>Sordariomycetes</taxon>
        <taxon>Hypocreomycetidae</taxon>
        <taxon>Glomerellales</taxon>
        <taxon>Glomerellaceae</taxon>
        <taxon>Colletotrichum</taxon>
        <taxon>Colletotrichum orbiculare species complex</taxon>
    </lineage>
</organism>
<name>A0A484FZ46_COLOR</name>
<evidence type="ECO:0000313" key="1">
    <source>
        <dbReference type="EMBL" id="TDZ23183.1"/>
    </source>
</evidence>
<gene>
    <name evidence="1" type="ORF">Cob_v003862</name>
</gene>
<sequence length="104" mass="11341">MTEAVTYGTKADVGCRVDEVQFIWISSVFLHPVFFFPCEGVLNVARTGATGKNAWRNEQHSQVGSNAQPHASCRLMAAKMVTPSTVCIRSAPAAVYARNSKTKH</sequence>
<protein>
    <submittedName>
        <fullName evidence="1">Uncharacterized protein</fullName>
    </submittedName>
</protein>
<accession>A0A484FZ46</accession>
<proteinExistence type="predicted"/>
<dbReference type="AlphaFoldDB" id="A0A484FZ46"/>